<name>A0ABX1HNB5_9BACT</name>
<organism evidence="2 3">
    <name type="scientific">Hymenobacter artigasi</name>
    <dbReference type="NCBI Taxonomy" id="2719616"/>
    <lineage>
        <taxon>Bacteria</taxon>
        <taxon>Pseudomonadati</taxon>
        <taxon>Bacteroidota</taxon>
        <taxon>Cytophagia</taxon>
        <taxon>Cytophagales</taxon>
        <taxon>Hymenobacteraceae</taxon>
        <taxon>Hymenobacter</taxon>
    </lineage>
</organism>
<evidence type="ECO:0000259" key="1">
    <source>
        <dbReference type="Pfam" id="PF11160"/>
    </source>
</evidence>
<dbReference type="RefSeq" id="WP_168674063.1">
    <property type="nucleotide sequence ID" value="NZ_JAAVTK010000009.1"/>
</dbReference>
<keyword evidence="3" id="KW-1185">Reference proteome</keyword>
<dbReference type="Proteomes" id="UP000717634">
    <property type="component" value="Unassembled WGS sequence"/>
</dbReference>
<evidence type="ECO:0000313" key="2">
    <source>
        <dbReference type="EMBL" id="NKI90461.1"/>
    </source>
</evidence>
<dbReference type="InterPro" id="IPR021331">
    <property type="entry name" value="Hva1_TUDOR"/>
</dbReference>
<sequence length="75" mass="8007">MRKGTQVSWKYGTGTATGKIESAHKEPISRTIKGSVIHRNGSADDPAFVIVQENGDRVLKLKSEVKAASTKNPAG</sequence>
<gene>
    <name evidence="2" type="ORF">HBN54_003065</name>
</gene>
<comment type="caution">
    <text evidence="2">The sequence shown here is derived from an EMBL/GenBank/DDBJ whole genome shotgun (WGS) entry which is preliminary data.</text>
</comment>
<proteinExistence type="predicted"/>
<dbReference type="Pfam" id="PF11160">
    <property type="entry name" value="Hva1_TUDOR"/>
    <property type="match status" value="1"/>
</dbReference>
<feature type="domain" description="Hypervirulence associated protein TUDOR" evidence="1">
    <location>
        <begin position="4"/>
        <end position="65"/>
    </location>
</feature>
<reference evidence="2 3" key="1">
    <citation type="submission" date="2020-03" db="EMBL/GenBank/DDBJ databases">
        <title>Genomic Encyclopedia of Type Strains, Phase IV (KMG-V): Genome sequencing to study the core and pangenomes of soil and plant-associated prokaryotes.</title>
        <authorList>
            <person name="Whitman W."/>
        </authorList>
    </citation>
    <scope>NUCLEOTIDE SEQUENCE [LARGE SCALE GENOMIC DNA]</scope>
    <source>
        <strain evidence="2 3">1B</strain>
    </source>
</reference>
<protein>
    <submittedName>
        <fullName evidence="2">Myo-inositol-hexaphosphate 3-phosphohydrolase</fullName>
    </submittedName>
</protein>
<evidence type="ECO:0000313" key="3">
    <source>
        <dbReference type="Proteomes" id="UP000717634"/>
    </source>
</evidence>
<accession>A0ABX1HNB5</accession>
<dbReference type="EMBL" id="JAAVTK010000009">
    <property type="protein sequence ID" value="NKI90461.1"/>
    <property type="molecule type" value="Genomic_DNA"/>
</dbReference>